<dbReference type="InterPro" id="IPR036910">
    <property type="entry name" value="HMG_box_dom_sf"/>
</dbReference>
<evidence type="ECO:0000313" key="6">
    <source>
        <dbReference type="Proteomes" id="UP000694941"/>
    </source>
</evidence>
<evidence type="ECO:0000256" key="1">
    <source>
        <dbReference type="ARBA" id="ARBA00023125"/>
    </source>
</evidence>
<evidence type="ECO:0000256" key="3">
    <source>
        <dbReference type="PROSITE-ProRule" id="PRU00267"/>
    </source>
</evidence>
<dbReference type="PANTHER" id="PTHR10270">
    <property type="entry name" value="SOX TRANSCRIPTION FACTOR"/>
    <property type="match status" value="1"/>
</dbReference>
<feature type="region of interest" description="Disordered" evidence="4">
    <location>
        <begin position="92"/>
        <end position="113"/>
    </location>
</feature>
<feature type="compositionally biased region" description="Basic residues" evidence="4">
    <location>
        <begin position="94"/>
        <end position="103"/>
    </location>
</feature>
<dbReference type="GeneID" id="106461623"/>
<feature type="DNA-binding region" description="HMG box" evidence="3">
    <location>
        <begin position="24"/>
        <end position="92"/>
    </location>
</feature>
<keyword evidence="6" id="KW-1185">Reference proteome</keyword>
<dbReference type="SMART" id="SM00398">
    <property type="entry name" value="HMG"/>
    <property type="match status" value="1"/>
</dbReference>
<dbReference type="InterPro" id="IPR009071">
    <property type="entry name" value="HMG_box_dom"/>
</dbReference>
<gene>
    <name evidence="7" type="primary">LOC106461623</name>
</gene>
<dbReference type="Pfam" id="PF00505">
    <property type="entry name" value="HMG_box"/>
    <property type="match status" value="1"/>
</dbReference>
<keyword evidence="2 3" id="KW-0539">Nucleus</keyword>
<sequence length="274" mass="30047">MVDGMNSTISPEGPSPGSGKQEHIKRPMNAFMVWSRAQRRKIALENPKMHNSEISKRLGAEWKQLSEDAKRPFIDEAKRLREQHMREHPEYKYRPRRKPKPQMKKPETYPFPLPYIPGHMDPRAYMTSAAMQQAAAGYSEKQQMAAAAMQSSFSPYSMGSPYCTPLTPSESTSSFAKLNATPASPSVTYKNDITAHSSGTTAGSLYGAAGFYPPGLTSINSPMSGMSTSQVPVSMAHLSPASYAASAYMSAYGYGPAGYGPSSDPQRRNLPMLF</sequence>
<accession>A0ABM1B8F4</accession>
<dbReference type="RefSeq" id="XP_013776915.1">
    <property type="nucleotide sequence ID" value="XM_013921461.1"/>
</dbReference>
<protein>
    <submittedName>
        <fullName evidence="7">Transcription factor Sox-14-like</fullName>
    </submittedName>
</protein>
<feature type="compositionally biased region" description="Polar residues" evidence="4">
    <location>
        <begin position="1"/>
        <end position="10"/>
    </location>
</feature>
<dbReference type="CDD" id="cd22028">
    <property type="entry name" value="HMG-box_SoxA_SoxB_SoxG"/>
    <property type="match status" value="1"/>
</dbReference>
<dbReference type="Gene3D" id="1.10.30.10">
    <property type="entry name" value="High mobility group box domain"/>
    <property type="match status" value="1"/>
</dbReference>
<feature type="domain" description="HMG box" evidence="5">
    <location>
        <begin position="24"/>
        <end position="92"/>
    </location>
</feature>
<organism evidence="6 7">
    <name type="scientific">Limulus polyphemus</name>
    <name type="common">Atlantic horseshoe crab</name>
    <dbReference type="NCBI Taxonomy" id="6850"/>
    <lineage>
        <taxon>Eukaryota</taxon>
        <taxon>Metazoa</taxon>
        <taxon>Ecdysozoa</taxon>
        <taxon>Arthropoda</taxon>
        <taxon>Chelicerata</taxon>
        <taxon>Merostomata</taxon>
        <taxon>Xiphosura</taxon>
        <taxon>Limulidae</taxon>
        <taxon>Limulus</taxon>
    </lineage>
</organism>
<evidence type="ECO:0000259" key="5">
    <source>
        <dbReference type="PROSITE" id="PS50118"/>
    </source>
</evidence>
<dbReference type="PANTHER" id="PTHR10270:SF324">
    <property type="entry name" value="SOX DOMAIN-CONTAINING PROTEIN DICHAETE-RELATED"/>
    <property type="match status" value="1"/>
</dbReference>
<evidence type="ECO:0000313" key="7">
    <source>
        <dbReference type="RefSeq" id="XP_013776915.1"/>
    </source>
</evidence>
<keyword evidence="1 3" id="KW-0238">DNA-binding</keyword>
<dbReference type="InterPro" id="IPR050140">
    <property type="entry name" value="SRY-related_HMG-box_TF-like"/>
</dbReference>
<dbReference type="SUPFAM" id="SSF47095">
    <property type="entry name" value="HMG-box"/>
    <property type="match status" value="1"/>
</dbReference>
<name>A0ABM1B8F4_LIMPO</name>
<evidence type="ECO:0000256" key="2">
    <source>
        <dbReference type="ARBA" id="ARBA00023242"/>
    </source>
</evidence>
<feature type="region of interest" description="Disordered" evidence="4">
    <location>
        <begin position="1"/>
        <end position="26"/>
    </location>
</feature>
<reference evidence="7" key="1">
    <citation type="submission" date="2025-08" db="UniProtKB">
        <authorList>
            <consortium name="RefSeq"/>
        </authorList>
    </citation>
    <scope>IDENTIFICATION</scope>
    <source>
        <tissue evidence="7">Muscle</tissue>
    </source>
</reference>
<dbReference type="PROSITE" id="PS50118">
    <property type="entry name" value="HMG_BOX_2"/>
    <property type="match status" value="1"/>
</dbReference>
<dbReference type="Proteomes" id="UP000694941">
    <property type="component" value="Unplaced"/>
</dbReference>
<evidence type="ECO:0000256" key="4">
    <source>
        <dbReference type="SAM" id="MobiDB-lite"/>
    </source>
</evidence>
<proteinExistence type="predicted"/>